<dbReference type="InterPro" id="IPR036291">
    <property type="entry name" value="NAD(P)-bd_dom_sf"/>
</dbReference>
<comment type="caution">
    <text evidence="3">The sequence shown here is derived from an EMBL/GenBank/DDBJ whole genome shotgun (WGS) entry which is preliminary data.</text>
</comment>
<protein>
    <recommendedName>
        <fullName evidence="2">NAD-dependent epimerase/dehydratase domain-containing protein</fullName>
    </recommendedName>
</protein>
<sequence length="307" mass="33926">MCMKKVILAGGSGYLGQLLAKMLLALGIEVVVLSRSKSEESLKEVNYVYWDGETLGNWVDELEGADSLINLCGKSIQCRFTEKNKKALTESRVVPTKLLGKAVQSLKNPPRLWINFSGISIFGGKKGLHAEDSIDYGIDFLSVLAQEWEEAMDSISLQQTKKVILRISPVLGVHSGMFAELHPLVKMGMGGQVGNGKQMVSWIHEHDFMQMVKWIVELENPAPLYHACSPETVSNATFMEVFRKEAKVSFGIPLPVPIAYIGSFLKGVDVSLLLQTVPATTKKTIEDGFKFKYSYLHSALAQLIKST</sequence>
<dbReference type="Gene3D" id="3.40.50.720">
    <property type="entry name" value="NAD(P)-binding Rossmann-like Domain"/>
    <property type="match status" value="1"/>
</dbReference>
<dbReference type="PANTHER" id="PTHR11092:SF0">
    <property type="entry name" value="EPIMERASE FAMILY PROTEIN SDR39U1"/>
    <property type="match status" value="1"/>
</dbReference>
<reference evidence="3 4" key="1">
    <citation type="submission" date="2019-03" db="EMBL/GenBank/DDBJ databases">
        <title>Genomic Encyclopedia of Archaeal and Bacterial Type Strains, Phase II (KMG-II): from individual species to whole genera.</title>
        <authorList>
            <person name="Goeker M."/>
        </authorList>
    </citation>
    <scope>NUCLEOTIDE SEQUENCE [LARGE SCALE GENOMIC DNA]</scope>
    <source>
        <strain evidence="3 4">DSM 28353</strain>
    </source>
</reference>
<name>A0A4R6WDW8_9SPHI</name>
<dbReference type="PANTHER" id="PTHR11092">
    <property type="entry name" value="SUGAR NUCLEOTIDE EPIMERASE RELATED"/>
    <property type="match status" value="1"/>
</dbReference>
<dbReference type="SUPFAM" id="SSF51735">
    <property type="entry name" value="NAD(P)-binding Rossmann-fold domains"/>
    <property type="match status" value="1"/>
</dbReference>
<dbReference type="AlphaFoldDB" id="A0A4R6WDW8"/>
<dbReference type="Pfam" id="PF01370">
    <property type="entry name" value="Epimerase"/>
    <property type="match status" value="1"/>
</dbReference>
<evidence type="ECO:0000313" key="3">
    <source>
        <dbReference type="EMBL" id="TDQ75233.1"/>
    </source>
</evidence>
<dbReference type="Proteomes" id="UP000295292">
    <property type="component" value="Unassembled WGS sequence"/>
</dbReference>
<organism evidence="3 4">
    <name type="scientific">Sphingobacterium yanglingense</name>
    <dbReference type="NCBI Taxonomy" id="1437280"/>
    <lineage>
        <taxon>Bacteria</taxon>
        <taxon>Pseudomonadati</taxon>
        <taxon>Bacteroidota</taxon>
        <taxon>Sphingobacteriia</taxon>
        <taxon>Sphingobacteriales</taxon>
        <taxon>Sphingobacteriaceae</taxon>
        <taxon>Sphingobacterium</taxon>
    </lineage>
</organism>
<dbReference type="NCBIfam" id="TIGR01777">
    <property type="entry name" value="yfcH"/>
    <property type="match status" value="1"/>
</dbReference>
<dbReference type="InterPro" id="IPR001509">
    <property type="entry name" value="Epimerase_deHydtase"/>
</dbReference>
<feature type="domain" description="NAD-dependent epimerase/dehydratase" evidence="2">
    <location>
        <begin position="6"/>
        <end position="218"/>
    </location>
</feature>
<accession>A0A4R6WDW8</accession>
<dbReference type="InterPro" id="IPR010099">
    <property type="entry name" value="SDR39U1"/>
</dbReference>
<keyword evidence="4" id="KW-1185">Reference proteome</keyword>
<evidence type="ECO:0000313" key="4">
    <source>
        <dbReference type="Proteomes" id="UP000295292"/>
    </source>
</evidence>
<dbReference type="EMBL" id="SNYV01000017">
    <property type="protein sequence ID" value="TDQ75233.1"/>
    <property type="molecule type" value="Genomic_DNA"/>
</dbReference>
<proteinExistence type="inferred from homology"/>
<evidence type="ECO:0000256" key="1">
    <source>
        <dbReference type="ARBA" id="ARBA00009353"/>
    </source>
</evidence>
<gene>
    <name evidence="3" type="ORF">CLV99_3833</name>
</gene>
<comment type="similarity">
    <text evidence="1">Belongs to the NAD(P)-dependent epimerase/dehydratase family. SDR39U1 subfamily.</text>
</comment>
<evidence type="ECO:0000259" key="2">
    <source>
        <dbReference type="Pfam" id="PF01370"/>
    </source>
</evidence>